<evidence type="ECO:0000313" key="2">
    <source>
        <dbReference type="EMBL" id="CAJ0962358.1"/>
    </source>
</evidence>
<organism evidence="2 3">
    <name type="scientific">Ranitomeya imitator</name>
    <name type="common">mimic poison frog</name>
    <dbReference type="NCBI Taxonomy" id="111125"/>
    <lineage>
        <taxon>Eukaryota</taxon>
        <taxon>Metazoa</taxon>
        <taxon>Chordata</taxon>
        <taxon>Craniata</taxon>
        <taxon>Vertebrata</taxon>
        <taxon>Euteleostomi</taxon>
        <taxon>Amphibia</taxon>
        <taxon>Batrachia</taxon>
        <taxon>Anura</taxon>
        <taxon>Neobatrachia</taxon>
        <taxon>Hyloidea</taxon>
        <taxon>Dendrobatidae</taxon>
        <taxon>Dendrobatinae</taxon>
        <taxon>Ranitomeya</taxon>
    </lineage>
</organism>
<dbReference type="PANTHER" id="PTHR21192">
    <property type="entry name" value="NUCLEAR PROTEIN E3-3"/>
    <property type="match status" value="1"/>
</dbReference>
<dbReference type="Proteomes" id="UP001176940">
    <property type="component" value="Unassembled WGS sequence"/>
</dbReference>
<reference evidence="2" key="1">
    <citation type="submission" date="2023-07" db="EMBL/GenBank/DDBJ databases">
        <authorList>
            <person name="Stuckert A."/>
        </authorList>
    </citation>
    <scope>NUCLEOTIDE SEQUENCE</scope>
</reference>
<dbReference type="Gene3D" id="3.40.1230.10">
    <property type="entry name" value="MTH938-like"/>
    <property type="match status" value="1"/>
</dbReference>
<dbReference type="InterPro" id="IPR036748">
    <property type="entry name" value="MTH938-like_sf"/>
</dbReference>
<dbReference type="Pfam" id="PF04430">
    <property type="entry name" value="DUF498"/>
    <property type="match status" value="1"/>
</dbReference>
<keyword evidence="1" id="KW-0732">Signal</keyword>
<evidence type="ECO:0008006" key="4">
    <source>
        <dbReference type="Google" id="ProtNLM"/>
    </source>
</evidence>
<comment type="caution">
    <text evidence="2">The sequence shown here is derived from an EMBL/GenBank/DDBJ whole genome shotgun (WGS) entry which is preliminary data.</text>
</comment>
<evidence type="ECO:0000256" key="1">
    <source>
        <dbReference type="SAM" id="SignalP"/>
    </source>
</evidence>
<gene>
    <name evidence="2" type="ORF">RIMI_LOCUS18157471</name>
</gene>
<protein>
    <recommendedName>
        <fullName evidence="4">NADH dehydrogenase [ubiquinone] 1 alpha subcomplex assembly factor 3</fullName>
    </recommendedName>
</protein>
<dbReference type="EMBL" id="CAUEEQ010054692">
    <property type="protein sequence ID" value="CAJ0962358.1"/>
    <property type="molecule type" value="Genomic_DNA"/>
</dbReference>
<accession>A0ABN9MCY8</accession>
<evidence type="ECO:0000313" key="3">
    <source>
        <dbReference type="Proteomes" id="UP001176940"/>
    </source>
</evidence>
<proteinExistence type="predicted"/>
<name>A0ABN9MCY8_9NEOB</name>
<feature type="signal peptide" evidence="1">
    <location>
        <begin position="1"/>
        <end position="17"/>
    </location>
</feature>
<dbReference type="SUPFAM" id="SSF64076">
    <property type="entry name" value="MTH938-like"/>
    <property type="match status" value="1"/>
</dbReference>
<sequence length="243" mass="27237">MRGASAWLLSMIRVLFCRPCCVYKDTLCAGFLSWSCCFYSELQYQTRPMHRVALFFMLSPVDPMAPLISLGLPLLRLSAPRLVKYRPSIAAHAWQQSRSHRLSHQLAGDELYEKTTVTRIERDSAEMMLIESYSSIGFIINGDQVVGPCAQPSCPGASCSGTTMESMVASYKDVSLESLSLFHLLVPKIEILVLGTGDRVQRLDPAISRFMRQKGVALEVQDTVSNKKVVKIMGMLRKRITRL</sequence>
<dbReference type="InterPro" id="IPR007523">
    <property type="entry name" value="NDUFAF3/AAMDC"/>
</dbReference>
<dbReference type="PANTHER" id="PTHR21192:SF2">
    <property type="entry name" value="NADH DEHYDROGENASE [UBIQUINONE] 1 ALPHA SUBCOMPLEX ASSEMBLY FACTOR 3"/>
    <property type="match status" value="1"/>
</dbReference>
<feature type="chain" id="PRO_5047356402" description="NADH dehydrogenase [ubiquinone] 1 alpha subcomplex assembly factor 3" evidence="1">
    <location>
        <begin position="18"/>
        <end position="243"/>
    </location>
</feature>
<keyword evidence="3" id="KW-1185">Reference proteome</keyword>